<evidence type="ECO:0000313" key="12">
    <source>
        <dbReference type="Proteomes" id="UP001142393"/>
    </source>
</evidence>
<evidence type="ECO:0000259" key="10">
    <source>
        <dbReference type="SMART" id="SM00990"/>
    </source>
</evidence>
<comment type="cofactor">
    <cofactor evidence="8">
        <name>Mg(2+)</name>
        <dbReference type="ChEBI" id="CHEBI:18420"/>
    </cofactor>
    <cofactor evidence="8">
        <name>Mn(2+)</name>
        <dbReference type="ChEBI" id="CHEBI:29035"/>
    </cofactor>
</comment>
<evidence type="ECO:0000256" key="6">
    <source>
        <dbReference type="ARBA" id="ARBA00022842"/>
    </source>
</evidence>
<evidence type="ECO:0000256" key="8">
    <source>
        <dbReference type="RuleBase" id="RU365033"/>
    </source>
</evidence>
<name>A0A9W8TSL2_9AGAR</name>
<organism evidence="11 12">
    <name type="scientific">Lentinula detonsa</name>
    <dbReference type="NCBI Taxonomy" id="2804962"/>
    <lineage>
        <taxon>Eukaryota</taxon>
        <taxon>Fungi</taxon>
        <taxon>Dikarya</taxon>
        <taxon>Basidiomycota</taxon>
        <taxon>Agaricomycotina</taxon>
        <taxon>Agaricomycetes</taxon>
        <taxon>Agaricomycetidae</taxon>
        <taxon>Agaricales</taxon>
        <taxon>Marasmiineae</taxon>
        <taxon>Omphalotaceae</taxon>
        <taxon>Lentinula</taxon>
    </lineage>
</organism>
<feature type="compositionally biased region" description="Polar residues" evidence="9">
    <location>
        <begin position="1005"/>
        <end position="1018"/>
    </location>
</feature>
<dbReference type="GO" id="GO:0005634">
    <property type="term" value="C:nucleus"/>
    <property type="evidence" value="ECO:0007669"/>
    <property type="project" value="UniProtKB-SubCell"/>
</dbReference>
<keyword evidence="5 8" id="KW-0378">Hydrolase</keyword>
<evidence type="ECO:0000256" key="7">
    <source>
        <dbReference type="ARBA" id="ARBA00023211"/>
    </source>
</evidence>
<dbReference type="EC" id="3.1.4.1" evidence="8"/>
<dbReference type="Proteomes" id="UP001142393">
    <property type="component" value="Unassembled WGS sequence"/>
</dbReference>
<dbReference type="InterPro" id="IPR033315">
    <property type="entry name" value="Fan1-like"/>
</dbReference>
<feature type="compositionally biased region" description="Acidic residues" evidence="9">
    <location>
        <begin position="953"/>
        <end position="965"/>
    </location>
</feature>
<keyword evidence="8" id="KW-0227">DNA damage</keyword>
<feature type="compositionally biased region" description="Basic residues" evidence="9">
    <location>
        <begin position="930"/>
        <end position="947"/>
    </location>
</feature>
<dbReference type="GO" id="GO:0004528">
    <property type="term" value="F:phosphodiesterase I activity"/>
    <property type="evidence" value="ECO:0007669"/>
    <property type="project" value="UniProtKB-EC"/>
</dbReference>
<evidence type="ECO:0000256" key="1">
    <source>
        <dbReference type="ARBA" id="ARBA00000983"/>
    </source>
</evidence>
<comment type="similarity">
    <text evidence="2 8">Belongs to the FAN1 family.</text>
</comment>
<dbReference type="InterPro" id="IPR011856">
    <property type="entry name" value="tRNA_endonuc-like_dom_sf"/>
</dbReference>
<feature type="region of interest" description="Disordered" evidence="9">
    <location>
        <begin position="916"/>
        <end position="966"/>
    </location>
</feature>
<dbReference type="Pfam" id="PF21170">
    <property type="entry name" value="FAN1_TPR"/>
    <property type="match status" value="1"/>
</dbReference>
<dbReference type="GO" id="GO:0036297">
    <property type="term" value="P:interstrand cross-link repair"/>
    <property type="evidence" value="ECO:0007669"/>
    <property type="project" value="InterPro"/>
</dbReference>
<dbReference type="PANTHER" id="PTHR15749">
    <property type="entry name" value="FANCONI-ASSOCIATED NUCLEASE 1"/>
    <property type="match status" value="1"/>
</dbReference>
<feature type="domain" description="VRR-NUC" evidence="10">
    <location>
        <begin position="790"/>
        <end position="906"/>
    </location>
</feature>
<evidence type="ECO:0000256" key="5">
    <source>
        <dbReference type="ARBA" id="ARBA00022801"/>
    </source>
</evidence>
<dbReference type="EMBL" id="JANVFU010000019">
    <property type="protein sequence ID" value="KAJ3739208.1"/>
    <property type="molecule type" value="Genomic_DNA"/>
</dbReference>
<keyword evidence="3 8" id="KW-0540">Nuclease</keyword>
<comment type="function">
    <text evidence="8">Nuclease required for the repair of DNA interstrand cross-links (ICL). Acts as a 5'-3' exonuclease that anchors at a cut end of DNA and cleaves DNA successively at every third nucleotide, allowing to excise an ICL from one strand through flanking incisions.</text>
</comment>
<evidence type="ECO:0000256" key="9">
    <source>
        <dbReference type="SAM" id="MobiDB-lite"/>
    </source>
</evidence>
<keyword evidence="4 8" id="KW-0479">Metal-binding</keyword>
<dbReference type="AlphaFoldDB" id="A0A9W8TSL2"/>
<dbReference type="GO" id="GO:0017108">
    <property type="term" value="F:5'-flap endonuclease activity"/>
    <property type="evidence" value="ECO:0007669"/>
    <property type="project" value="TreeGrafter"/>
</dbReference>
<keyword evidence="6 8" id="KW-0460">Magnesium</keyword>
<evidence type="ECO:0000256" key="2">
    <source>
        <dbReference type="ARBA" id="ARBA00005533"/>
    </source>
</evidence>
<reference evidence="11 12" key="1">
    <citation type="journal article" date="2023" name="Proc. Natl. Acad. Sci. U.S.A.">
        <title>A global phylogenomic analysis of the shiitake genus Lentinula.</title>
        <authorList>
            <person name="Sierra-Patev S."/>
            <person name="Min B."/>
            <person name="Naranjo-Ortiz M."/>
            <person name="Looney B."/>
            <person name="Konkel Z."/>
            <person name="Slot J.C."/>
            <person name="Sakamoto Y."/>
            <person name="Steenwyk J.L."/>
            <person name="Rokas A."/>
            <person name="Carro J."/>
            <person name="Camarero S."/>
            <person name="Ferreira P."/>
            <person name="Molpeceres G."/>
            <person name="Ruiz-Duenas F.J."/>
            <person name="Serrano A."/>
            <person name="Henrissat B."/>
            <person name="Drula E."/>
            <person name="Hughes K.W."/>
            <person name="Mata J.L."/>
            <person name="Ishikawa N.K."/>
            <person name="Vargas-Isla R."/>
            <person name="Ushijima S."/>
            <person name="Smith C.A."/>
            <person name="Donoghue J."/>
            <person name="Ahrendt S."/>
            <person name="Andreopoulos W."/>
            <person name="He G."/>
            <person name="LaButti K."/>
            <person name="Lipzen A."/>
            <person name="Ng V."/>
            <person name="Riley R."/>
            <person name="Sandor L."/>
            <person name="Barry K."/>
            <person name="Martinez A.T."/>
            <person name="Xiao Y."/>
            <person name="Gibbons J.G."/>
            <person name="Terashima K."/>
            <person name="Grigoriev I.V."/>
            <person name="Hibbett D."/>
        </authorList>
    </citation>
    <scope>NUCLEOTIDE SEQUENCE [LARGE SCALE GENOMIC DNA]</scope>
    <source>
        <strain evidence="11 12">TFB7810</strain>
    </source>
</reference>
<comment type="subcellular location">
    <subcellularLocation>
        <location evidence="8">Nucleus</location>
    </subcellularLocation>
</comment>
<feature type="compositionally biased region" description="Basic and acidic residues" evidence="9">
    <location>
        <begin position="916"/>
        <end position="929"/>
    </location>
</feature>
<evidence type="ECO:0000256" key="3">
    <source>
        <dbReference type="ARBA" id="ARBA00022722"/>
    </source>
</evidence>
<dbReference type="InterPro" id="IPR049132">
    <property type="entry name" value="FAN1-like_euk"/>
</dbReference>
<keyword evidence="7 8" id="KW-0464">Manganese</keyword>
<dbReference type="CDD" id="cd22326">
    <property type="entry name" value="FAN1-like"/>
    <property type="match status" value="1"/>
</dbReference>
<dbReference type="SMART" id="SM00990">
    <property type="entry name" value="VRR_NUC"/>
    <property type="match status" value="1"/>
</dbReference>
<dbReference type="GO" id="GO:0070336">
    <property type="term" value="F:flap-structured DNA binding"/>
    <property type="evidence" value="ECO:0007669"/>
    <property type="project" value="TreeGrafter"/>
</dbReference>
<proteinExistence type="inferred from homology"/>
<dbReference type="GO" id="GO:0046872">
    <property type="term" value="F:metal ion binding"/>
    <property type="evidence" value="ECO:0007669"/>
    <property type="project" value="UniProtKB-KW"/>
</dbReference>
<accession>A0A9W8TSL2</accession>
<evidence type="ECO:0000313" key="11">
    <source>
        <dbReference type="EMBL" id="KAJ3739208.1"/>
    </source>
</evidence>
<dbReference type="PANTHER" id="PTHR15749:SF4">
    <property type="entry name" value="FANCONI-ASSOCIATED NUCLEASE 1"/>
    <property type="match status" value="1"/>
</dbReference>
<keyword evidence="8" id="KW-0234">DNA repair</keyword>
<dbReference type="GO" id="GO:0008409">
    <property type="term" value="F:5'-3' exonuclease activity"/>
    <property type="evidence" value="ECO:0007669"/>
    <property type="project" value="TreeGrafter"/>
</dbReference>
<keyword evidence="8" id="KW-0539">Nucleus</keyword>
<sequence length="1040" mass="119769">MNNATTQLVFGSQRIVETADELATLLDGPPIKGEEKPEVPRFESRNKQSPYVSVFEDIVNQIYNFESNLLSKEEGDALVAFRKLKYSSMYILIRLALRKPAWHTRKSLNKYVSEVGDWGINLAVKELCIPIFEILERPDVVNVKEEEEKVEVKIEHEVIDLTEDSEVETTPSISNRFCKRSCSAPSSPPEPQHLSFFCENEARMTLDEALAKLSLDEVKILVKDYKVRAKLNTKDALIQALKRNAQIQGDLSTMIQTQGKQRGLRQTQLNFGAAPPSSITQEGRLQQMAVKKLGSCLRVNPAFHKLLRRLDIIFYRSTSIPETVFLNSFLTIFKKRTYPSYTSARSTIWPTRDAYLDYEEGLELQAVFDLILDDTIVKPKGSTPPVGLNTRFRTPVGTGSQRLAEGSADGAVKLEENEVMQGVFVEPEEVDVSGILSEGFKPEEHEEDNKPRASSERQLAAARVIEIYHSILKSKWEFCVSAARSKPENERDPSLERFEQGYVLTRLLYKVAEAYALLHQYDKELEVLRLLLDQRFWRQAKRGKWYERRALVQDRHLPSLYRSRAEQNGWNGQHLLDKKQQLLDELREGLYEGMEDKDTHRVYHKSLVKRLTKVESRMKIPFDAQHTYNVQLRDANDVCVFAHRAENIPWTGERTQHWQAREKQSVITNWLIRGGFAYVSDDSEEVDEALPKPPSHTGKSVWKTLDGSSTCNVETRALQYYAEEKYGQYKGFHSETCILTTIFALLFWDIIFADIPGAFETAYQIAPLDLVEDSFYYARKEIIESRLKELKDGKALDILEKHERLYRESKTWCVGVRWDVCGKDELAEIVECMGRNALVVICELFCQDYPARASGVPDLILWKYEERKCKFVEVKGPGDRARENQTLWFDTLLGAGLDVDLCRVLEYNTKNINVEKEKRDQREAREEKARVKKEKGKTKGQRKGRKVKREELYSDNEDGNIDPDDNAVYRGLEKVDELNLIPSFTKGKRYRSLEDDEDDLDSRSVLTTSQDKVMSQDWSAEPIFDIPTPKRLKTGEQDLH</sequence>
<dbReference type="Pfam" id="PF08774">
    <property type="entry name" value="VRR_NUC"/>
    <property type="match status" value="1"/>
</dbReference>
<dbReference type="InterPro" id="IPR049126">
    <property type="entry name" value="FAN1-like_TPR"/>
</dbReference>
<protein>
    <recommendedName>
        <fullName evidence="8">Fanconi-associated nuclease</fullName>
        <ecNumber evidence="8">3.1.4.1</ecNumber>
    </recommendedName>
</protein>
<keyword evidence="12" id="KW-1185">Reference proteome</keyword>
<gene>
    <name evidence="11" type="ORF">DFH05DRAFT_1514321</name>
</gene>
<feature type="region of interest" description="Disordered" evidence="9">
    <location>
        <begin position="990"/>
        <end position="1040"/>
    </location>
</feature>
<evidence type="ECO:0000256" key="4">
    <source>
        <dbReference type="ARBA" id="ARBA00022723"/>
    </source>
</evidence>
<comment type="caution">
    <text evidence="11">The sequence shown here is derived from an EMBL/GenBank/DDBJ whole genome shotgun (WGS) entry which is preliminary data.</text>
</comment>
<dbReference type="InterPro" id="IPR014883">
    <property type="entry name" value="VRR_NUC"/>
</dbReference>
<dbReference type="Gene3D" id="3.40.1350.10">
    <property type="match status" value="1"/>
</dbReference>
<comment type="catalytic activity">
    <reaction evidence="1 8">
        <text>Hydrolytically removes 5'-nucleotides successively from the 3'-hydroxy termini of 3'-hydroxy-terminated oligonucleotides.</text>
        <dbReference type="EC" id="3.1.4.1"/>
    </reaction>
</comment>